<reference evidence="1" key="1">
    <citation type="submission" date="2021-01" db="EMBL/GenBank/DDBJ databases">
        <title>Modified the classification status of verrucomicrobia.</title>
        <authorList>
            <person name="Feng X."/>
        </authorList>
    </citation>
    <scope>NUCLEOTIDE SEQUENCE</scope>
    <source>
        <strain evidence="1">KCTC 22041</strain>
    </source>
</reference>
<keyword evidence="2" id="KW-1185">Reference proteome</keyword>
<organism evidence="1 2">
    <name type="scientific">Luteolibacter pohnpeiensis</name>
    <dbReference type="NCBI Taxonomy" id="454153"/>
    <lineage>
        <taxon>Bacteria</taxon>
        <taxon>Pseudomonadati</taxon>
        <taxon>Verrucomicrobiota</taxon>
        <taxon>Verrucomicrobiia</taxon>
        <taxon>Verrucomicrobiales</taxon>
        <taxon>Verrucomicrobiaceae</taxon>
        <taxon>Luteolibacter</taxon>
    </lineage>
</organism>
<evidence type="ECO:0008006" key="3">
    <source>
        <dbReference type="Google" id="ProtNLM"/>
    </source>
</evidence>
<dbReference type="Proteomes" id="UP000603141">
    <property type="component" value="Unassembled WGS sequence"/>
</dbReference>
<name>A0A934S6G3_9BACT</name>
<proteinExistence type="predicted"/>
<protein>
    <recommendedName>
        <fullName evidence="3">PEP-CTERM protein-sorting domain-containing protein</fullName>
    </recommendedName>
</protein>
<evidence type="ECO:0000313" key="2">
    <source>
        <dbReference type="Proteomes" id="UP000603141"/>
    </source>
</evidence>
<dbReference type="AlphaFoldDB" id="A0A934S6G3"/>
<sequence length="259" mass="25477">MASLAVAGTSHAAVVTGAGEASGLTVDASVTLLGSGLLDLEVGPVAEIADDSSSPFTDSDTVISVTSTTLLLGNVDTGAVTTSIDSDVDGGFGIRTSTSTAMVDSLDLALLGGIGADTLSVTADTVTSSAMVSGDYGAMTLTGTSGVENLQISVAGSAITIPVDAFSTANNVLLDLAGVRIVLNEQIDTSSSGAGFDNGALEVNAIHITVDGSLVATGVDADIVIGHSFASLNSVPEPGSIALGATGLLMLVGYRRRKA</sequence>
<evidence type="ECO:0000313" key="1">
    <source>
        <dbReference type="EMBL" id="MBK1882059.1"/>
    </source>
</evidence>
<accession>A0A934S6G3</accession>
<dbReference type="EMBL" id="JAENIJ010000007">
    <property type="protein sequence ID" value="MBK1882059.1"/>
    <property type="molecule type" value="Genomic_DNA"/>
</dbReference>
<comment type="caution">
    <text evidence="1">The sequence shown here is derived from an EMBL/GenBank/DDBJ whole genome shotgun (WGS) entry which is preliminary data.</text>
</comment>
<gene>
    <name evidence="1" type="ORF">JIN85_06510</name>
</gene>